<gene>
    <name evidence="1" type="ORF">AAGV28_01235</name>
</gene>
<proteinExistence type="predicted"/>
<dbReference type="Proteomes" id="UP001574169">
    <property type="component" value="Unassembled WGS sequence"/>
</dbReference>
<name>A0ABV4T986_9FLAO</name>
<evidence type="ECO:0000313" key="2">
    <source>
        <dbReference type="Proteomes" id="UP001574169"/>
    </source>
</evidence>
<keyword evidence="2" id="KW-1185">Reference proteome</keyword>
<dbReference type="RefSeq" id="WP_373405009.1">
    <property type="nucleotide sequence ID" value="NZ_JBCFQL010000001.1"/>
</dbReference>
<dbReference type="Gene3D" id="3.40.50.2000">
    <property type="entry name" value="Glycogen Phosphorylase B"/>
    <property type="match status" value="2"/>
</dbReference>
<comment type="caution">
    <text evidence="1">The sequence shown here is derived from an EMBL/GenBank/DDBJ whole genome shotgun (WGS) entry which is preliminary data.</text>
</comment>
<protein>
    <submittedName>
        <fullName evidence="1">UDP-glycosyltransferase</fullName>
    </submittedName>
</protein>
<dbReference type="EMBL" id="JBCFQL010000001">
    <property type="protein sequence ID" value="MFA9189980.1"/>
    <property type="molecule type" value="Genomic_DNA"/>
</dbReference>
<dbReference type="SUPFAM" id="SSF53756">
    <property type="entry name" value="UDP-Glycosyltransferase/glycogen phosphorylase"/>
    <property type="match status" value="1"/>
</dbReference>
<accession>A0ABV4T986</accession>
<sequence>MKILIVVDSINEDDNSGAKANVALIQNLWKSGFDVLVYHYSRKEIHLEGIKCESIKEIKLSAAYFLSRSQRKISKFFKININPIVERLIGFSFTFFNDVNSIKKALKKNTNFQPDWVLTLSYGSSFRPHRALLALPRLHNKWLAYVHDPYPMHCYPRPYDWVEPGYQFKRDFFLKIVNKSQYLLYPSQLLDDWMKSYYHGQKNDSIIIPHQIFEKNIKKEDITLLPDFINPDFFNVLHAGSMMEARNPKTLIEAYEVFLHQNPEAKNHSKLLFIGKKSCFDVFIKEKQLTIPQIYISEEYLPFQNVKVMQKVVMVNVILEAGGPISPFLPGKFPHCIYAKRPILLLGPNYSESKRLLGENYPYWSELNNLEKIAEQITSLYNSWLVNKNIIMDRNDLMQYLSSDYLREIFIKLKA</sequence>
<evidence type="ECO:0000313" key="1">
    <source>
        <dbReference type="EMBL" id="MFA9189980.1"/>
    </source>
</evidence>
<organism evidence="1 2">
    <name type="scientific">Flavobacterium zubiriense</name>
    <dbReference type="NCBI Taxonomy" id="3138075"/>
    <lineage>
        <taxon>Bacteria</taxon>
        <taxon>Pseudomonadati</taxon>
        <taxon>Bacteroidota</taxon>
        <taxon>Flavobacteriia</taxon>
        <taxon>Flavobacteriales</taxon>
        <taxon>Flavobacteriaceae</taxon>
        <taxon>Flavobacterium</taxon>
    </lineage>
</organism>
<reference evidence="1 2" key="1">
    <citation type="submission" date="2024-04" db="EMBL/GenBank/DDBJ databases">
        <title>New Clade of Flavobacterium.</title>
        <authorList>
            <person name="Matos L."/>
            <person name="Proenca D.N."/>
            <person name="Fransisco R.M."/>
            <person name="Chung A.P."/>
            <person name="Maccario L."/>
            <person name="Sorensen S.J."/>
            <person name="Morais P.V."/>
        </authorList>
    </citation>
    <scope>NUCLEOTIDE SEQUENCE [LARGE SCALE GENOMIC DNA]</scope>
    <source>
        <strain evidence="1 2">FZUC8N2.13</strain>
    </source>
</reference>